<feature type="disulfide bond" evidence="5">
    <location>
        <begin position="255"/>
        <end position="264"/>
    </location>
</feature>
<keyword evidence="7" id="KW-1185">Reference proteome</keyword>
<feature type="domain" description="EGF-like" evidence="6">
    <location>
        <begin position="230"/>
        <end position="265"/>
    </location>
</feature>
<evidence type="ECO:0000256" key="2">
    <source>
        <dbReference type="ARBA" id="ARBA00022729"/>
    </source>
</evidence>
<evidence type="ECO:0000256" key="1">
    <source>
        <dbReference type="ARBA" id="ARBA00022536"/>
    </source>
</evidence>
<sequence>MDPPVELPPAGNPCAINNGGCEHDCVQLTFSHHRCQCRPNYQLKEDGKHCVVKNPCATHNGACMHKCHNHNGLARCECHPGYRLAPDRKTCQACPKGTFGKNCSSLCLCQNGGSCHPVTGTCLCPPEADGDRCEDVCPRGFFGKQCRKKCHCANRGRCHRVFGTCLCDPGRYGRFCHLACPKWAYGIGCSEECRCVQANTQHCDKRDGTCVCKPGHRGERCQSACPSGFFGVDCQHACRCLNGARCDPATGHCHCAAGWIGPHCNQRATATAPWAGLGHTATKVCLLAAGHENRASPLSVWIRTQAHLSLFLSLSLSPACPADRYGENCTQECHCANGASCHPVTGRCLCAPGWVGATCQQECPPGRYGPNCEGLCQCKNGGHCVATTGACQCPAGYIGADCNVGKAVFISSQPQRVKSYIKQHGSLNDHQELRVQFRSYVEAQLHGITSQCFCFPIF</sequence>
<dbReference type="InterPro" id="IPR000742">
    <property type="entry name" value="EGF"/>
</dbReference>
<dbReference type="Gene3D" id="2.10.25.10">
    <property type="entry name" value="Laminin"/>
    <property type="match status" value="2"/>
</dbReference>
<dbReference type="KEGG" id="tsr:106554441"/>
<accession>A0A6I9YWA2</accession>
<keyword evidence="3" id="KW-0677">Repeat</keyword>
<feature type="domain" description="EGF-like" evidence="6">
    <location>
        <begin position="368"/>
        <end position="403"/>
    </location>
</feature>
<dbReference type="SMART" id="SM00179">
    <property type="entry name" value="EGF_CA"/>
    <property type="match status" value="2"/>
</dbReference>
<dbReference type="SUPFAM" id="SSF57196">
    <property type="entry name" value="EGF/Laminin"/>
    <property type="match status" value="2"/>
</dbReference>
<dbReference type="PRINTS" id="PR00011">
    <property type="entry name" value="EGFLAMININ"/>
</dbReference>
<dbReference type="PANTHER" id="PTHR24035">
    <property type="entry name" value="MULTIPLE EPIDERMAL GROWTH FACTOR-LIKE DOMAINS PROTEIN"/>
    <property type="match status" value="1"/>
</dbReference>
<reference evidence="8" key="1">
    <citation type="submission" date="2025-08" db="UniProtKB">
        <authorList>
            <consortium name="RefSeq"/>
        </authorList>
    </citation>
    <scope>IDENTIFICATION</scope>
    <source>
        <tissue evidence="8">Skeletal muscle</tissue>
    </source>
</reference>
<dbReference type="FunFam" id="2.170.300.10:FF:000002">
    <property type="entry name" value="Multiple epidermal growth factor-like domains 10"/>
    <property type="match status" value="1"/>
</dbReference>
<dbReference type="GO" id="GO:0005509">
    <property type="term" value="F:calcium ion binding"/>
    <property type="evidence" value="ECO:0007669"/>
    <property type="project" value="InterPro"/>
</dbReference>
<evidence type="ECO:0000256" key="4">
    <source>
        <dbReference type="ARBA" id="ARBA00023157"/>
    </source>
</evidence>
<feature type="disulfide bond" evidence="5">
    <location>
        <begin position="393"/>
        <end position="402"/>
    </location>
</feature>
<dbReference type="InterPro" id="IPR013111">
    <property type="entry name" value="EGF_extracell"/>
</dbReference>
<dbReference type="PROSITE" id="PS00022">
    <property type="entry name" value="EGF_1"/>
    <property type="match status" value="5"/>
</dbReference>
<evidence type="ECO:0000256" key="5">
    <source>
        <dbReference type="PROSITE-ProRule" id="PRU00076"/>
    </source>
</evidence>
<dbReference type="PANTHER" id="PTHR24035:SF141">
    <property type="entry name" value="MULTIPLE EPIDERMAL GROWTH FACTOR-LIKE DOMAINS PROTEIN 6"/>
    <property type="match status" value="1"/>
</dbReference>
<evidence type="ECO:0000256" key="3">
    <source>
        <dbReference type="ARBA" id="ARBA00022737"/>
    </source>
</evidence>
<evidence type="ECO:0000259" key="6">
    <source>
        <dbReference type="PROSITE" id="PS50026"/>
    </source>
</evidence>
<keyword evidence="2" id="KW-0732">Signal</keyword>
<gene>
    <name evidence="8" type="primary">LOC106554441</name>
</gene>
<feature type="domain" description="EGF-like" evidence="6">
    <location>
        <begin position="330"/>
        <end position="360"/>
    </location>
</feature>
<evidence type="ECO:0000313" key="8">
    <source>
        <dbReference type="RefSeq" id="XP_013928577.1"/>
    </source>
</evidence>
<dbReference type="PROSITE" id="PS01186">
    <property type="entry name" value="EGF_2"/>
    <property type="match status" value="3"/>
</dbReference>
<dbReference type="Pfam" id="PF07974">
    <property type="entry name" value="EGF_2"/>
    <property type="match status" value="1"/>
</dbReference>
<organism evidence="7 8">
    <name type="scientific">Thamnophis sirtalis</name>
    <dbReference type="NCBI Taxonomy" id="35019"/>
    <lineage>
        <taxon>Eukaryota</taxon>
        <taxon>Metazoa</taxon>
        <taxon>Chordata</taxon>
        <taxon>Craniata</taxon>
        <taxon>Vertebrata</taxon>
        <taxon>Euteleostomi</taxon>
        <taxon>Lepidosauria</taxon>
        <taxon>Squamata</taxon>
        <taxon>Bifurcata</taxon>
        <taxon>Unidentata</taxon>
        <taxon>Episquamata</taxon>
        <taxon>Toxicofera</taxon>
        <taxon>Serpentes</taxon>
        <taxon>Colubroidea</taxon>
        <taxon>Colubridae</taxon>
        <taxon>Natricinae</taxon>
        <taxon>Thamnophis</taxon>
    </lineage>
</organism>
<dbReference type="Pfam" id="PF14670">
    <property type="entry name" value="FXa_inhibition"/>
    <property type="match status" value="1"/>
</dbReference>
<name>A0A6I9YWA2_9SAUR</name>
<dbReference type="Proteomes" id="UP000504617">
    <property type="component" value="Unplaced"/>
</dbReference>
<dbReference type="AlphaFoldDB" id="A0A6I9YWA2"/>
<keyword evidence="4 5" id="KW-1015">Disulfide bond</keyword>
<feature type="disulfide bond" evidence="5">
    <location>
        <begin position="124"/>
        <end position="133"/>
    </location>
</feature>
<keyword evidence="1 5" id="KW-0245">EGF-like domain</keyword>
<evidence type="ECO:0000313" key="7">
    <source>
        <dbReference type="Proteomes" id="UP000504617"/>
    </source>
</evidence>
<dbReference type="SMART" id="SM00181">
    <property type="entry name" value="EGF"/>
    <property type="match status" value="8"/>
</dbReference>
<dbReference type="GeneID" id="106554441"/>
<dbReference type="Pfam" id="PF00053">
    <property type="entry name" value="EGF_laminin"/>
    <property type="match status" value="3"/>
</dbReference>
<dbReference type="PROSITE" id="PS50026">
    <property type="entry name" value="EGF_3"/>
    <property type="match status" value="4"/>
</dbReference>
<proteinExistence type="predicted"/>
<dbReference type="FunFam" id="2.170.300.10:FF:000041">
    <property type="entry name" value="Tyrosine protein kinase receptor tie-1, putative"/>
    <property type="match status" value="1"/>
</dbReference>
<protein>
    <submittedName>
        <fullName evidence="8">Multiple epidermal growth factor-like domains protein 6</fullName>
    </submittedName>
</protein>
<dbReference type="InterPro" id="IPR002049">
    <property type="entry name" value="LE_dom"/>
</dbReference>
<feature type="disulfide bond" evidence="5">
    <location>
        <begin position="350"/>
        <end position="359"/>
    </location>
</feature>
<dbReference type="InterPro" id="IPR052108">
    <property type="entry name" value="MEGF/SIB"/>
</dbReference>
<comment type="caution">
    <text evidence="5">Lacks conserved residue(s) required for the propagation of feature annotation.</text>
</comment>
<feature type="domain" description="EGF-like" evidence="6">
    <location>
        <begin position="99"/>
        <end position="134"/>
    </location>
</feature>
<dbReference type="Gene3D" id="2.170.300.10">
    <property type="entry name" value="Tie2 ligand-binding domain superfamily"/>
    <property type="match status" value="2"/>
</dbReference>
<dbReference type="RefSeq" id="XP_013928577.1">
    <property type="nucleotide sequence ID" value="XM_014073102.1"/>
</dbReference>
<dbReference type="SMART" id="SM00180">
    <property type="entry name" value="EGF_Lam"/>
    <property type="match status" value="6"/>
</dbReference>
<dbReference type="InterPro" id="IPR001881">
    <property type="entry name" value="EGF-like_Ca-bd_dom"/>
</dbReference>
<dbReference type="OrthoDB" id="409374at2759"/>